<evidence type="ECO:0000313" key="2">
    <source>
        <dbReference type="Proteomes" id="UP000018851"/>
    </source>
</evidence>
<reference evidence="1 2" key="1">
    <citation type="submission" date="2013-07" db="EMBL/GenBank/DDBJ databases">
        <title>Completed genome of Sphingomonas sanxanigenens NX02.</title>
        <authorList>
            <person name="Ma T."/>
            <person name="Huang H."/>
            <person name="Wu M."/>
            <person name="Li X."/>
            <person name="Li G."/>
        </authorList>
    </citation>
    <scope>NUCLEOTIDE SEQUENCE [LARGE SCALE GENOMIC DNA]</scope>
    <source>
        <strain evidence="1 2">NX02</strain>
    </source>
</reference>
<proteinExistence type="predicted"/>
<accession>W0AK38</accession>
<organism evidence="1 2">
    <name type="scientific">Sphingomonas sanxanigenens DSM 19645 = NX02</name>
    <dbReference type="NCBI Taxonomy" id="1123269"/>
    <lineage>
        <taxon>Bacteria</taxon>
        <taxon>Pseudomonadati</taxon>
        <taxon>Pseudomonadota</taxon>
        <taxon>Alphaproteobacteria</taxon>
        <taxon>Sphingomonadales</taxon>
        <taxon>Sphingomonadaceae</taxon>
        <taxon>Sphingomonas</taxon>
    </lineage>
</organism>
<dbReference type="EMBL" id="CP006644">
    <property type="protein sequence ID" value="AHE57476.1"/>
    <property type="molecule type" value="Genomic_DNA"/>
</dbReference>
<dbReference type="AlphaFoldDB" id="W0AK38"/>
<sequence>MTGLAALVAAGTKIPRRAGIEIIDQFGSTQVEFGLQRLETRPLKLDLRADTPIESNQIFLEYALCVLEE</sequence>
<dbReference type="HOGENOM" id="CLU_2773795_0_0_5"/>
<dbReference type="KEGG" id="ssan:NX02_29565"/>
<protein>
    <submittedName>
        <fullName evidence="1">Uncharacterized protein</fullName>
    </submittedName>
</protein>
<keyword evidence="2" id="KW-1185">Reference proteome</keyword>
<gene>
    <name evidence="1" type="ORF">NX02_29565</name>
</gene>
<evidence type="ECO:0000313" key="1">
    <source>
        <dbReference type="EMBL" id="AHE57476.1"/>
    </source>
</evidence>
<name>W0AK38_9SPHN</name>
<dbReference type="Proteomes" id="UP000018851">
    <property type="component" value="Chromosome"/>
</dbReference>